<dbReference type="Gene3D" id="1.10.10.60">
    <property type="entry name" value="Homeodomain-like"/>
    <property type="match status" value="1"/>
</dbReference>
<dbReference type="GO" id="GO:0006313">
    <property type="term" value="P:DNA transposition"/>
    <property type="evidence" value="ECO:0007669"/>
    <property type="project" value="InterPro"/>
</dbReference>
<evidence type="ECO:0000256" key="3">
    <source>
        <dbReference type="ARBA" id="ARBA00022578"/>
    </source>
</evidence>
<keyword evidence="5" id="KW-0233">DNA recombination</keyword>
<comment type="caution">
    <text evidence="8">The sequence shown here is derived from an EMBL/GenBank/DDBJ whole genome shotgun (WGS) entry which is preliminary data.</text>
</comment>
<dbReference type="Pfam" id="PF13936">
    <property type="entry name" value="HTH_38"/>
    <property type="match status" value="1"/>
</dbReference>
<dbReference type="InterPro" id="IPR051917">
    <property type="entry name" value="Transposase-Integrase"/>
</dbReference>
<dbReference type="GO" id="GO:0004803">
    <property type="term" value="F:transposase activity"/>
    <property type="evidence" value="ECO:0007669"/>
    <property type="project" value="InterPro"/>
</dbReference>
<dbReference type="PROSITE" id="PS01043">
    <property type="entry name" value="TRANSPOSASE_IS30"/>
    <property type="match status" value="1"/>
</dbReference>
<evidence type="ECO:0000313" key="9">
    <source>
        <dbReference type="Proteomes" id="UP000605201"/>
    </source>
</evidence>
<dbReference type="GO" id="GO:0005829">
    <property type="term" value="C:cytosol"/>
    <property type="evidence" value="ECO:0007669"/>
    <property type="project" value="TreeGrafter"/>
</dbReference>
<protein>
    <submittedName>
        <fullName evidence="8">IS30 family transposase</fullName>
    </submittedName>
</protein>
<dbReference type="SUPFAM" id="SSF53098">
    <property type="entry name" value="Ribonuclease H-like"/>
    <property type="match status" value="1"/>
</dbReference>
<organism evidence="8 9">
    <name type="scientific">Candidatus Desulfatibia vada</name>
    <dbReference type="NCBI Taxonomy" id="2841696"/>
    <lineage>
        <taxon>Bacteria</taxon>
        <taxon>Pseudomonadati</taxon>
        <taxon>Thermodesulfobacteriota</taxon>
        <taxon>Desulfobacteria</taxon>
        <taxon>Desulfobacterales</taxon>
        <taxon>Desulfobacterales incertae sedis</taxon>
        <taxon>Candidatus Desulfatibia</taxon>
    </lineage>
</organism>
<dbReference type="Pfam" id="PF00665">
    <property type="entry name" value="rve"/>
    <property type="match status" value="1"/>
</dbReference>
<feature type="domain" description="Integrase catalytic" evidence="7">
    <location>
        <begin position="164"/>
        <end position="321"/>
    </location>
</feature>
<evidence type="ECO:0000256" key="4">
    <source>
        <dbReference type="ARBA" id="ARBA00023125"/>
    </source>
</evidence>
<dbReference type="EMBL" id="JACNIG010000451">
    <property type="protein sequence ID" value="MBC8434512.1"/>
    <property type="molecule type" value="Genomic_DNA"/>
</dbReference>
<dbReference type="Proteomes" id="UP000605201">
    <property type="component" value="Unassembled WGS sequence"/>
</dbReference>
<evidence type="ECO:0000256" key="5">
    <source>
        <dbReference type="ARBA" id="ARBA00023172"/>
    </source>
</evidence>
<reference evidence="8 9" key="1">
    <citation type="submission" date="2020-08" db="EMBL/GenBank/DDBJ databases">
        <title>Bridging the membrane lipid divide: bacteria of the FCB group superphylum have the potential to synthesize archaeal ether lipids.</title>
        <authorList>
            <person name="Villanueva L."/>
            <person name="Von Meijenfeldt F.A.B."/>
            <person name="Westbye A.B."/>
            <person name="Yadav S."/>
            <person name="Hopmans E.C."/>
            <person name="Dutilh B.E."/>
            <person name="Sinninghe Damste J.S."/>
        </authorList>
    </citation>
    <scope>NUCLEOTIDE SEQUENCE [LARGE SCALE GENOMIC DNA]</scope>
    <source>
        <strain evidence="8">NIOZ-UU17</strain>
    </source>
</reference>
<evidence type="ECO:0000259" key="7">
    <source>
        <dbReference type="PROSITE" id="PS50994"/>
    </source>
</evidence>
<dbReference type="InterPro" id="IPR001584">
    <property type="entry name" value="Integrase_cat-core"/>
</dbReference>
<evidence type="ECO:0000313" key="8">
    <source>
        <dbReference type="EMBL" id="MBC8434512.1"/>
    </source>
</evidence>
<sequence>MSYSHLTSEERYVISHLVLYGLSLREIGRRLNRHHTTISREIRRNRPTYADDAVYWYEAAQYFLDKRKRMPHHAIRQSNPQLVHYVKCKLAEDWSPEQIVNRLTIDYPNSKTMRICHETIYQWIYSDAMNGGDLYTHLRRHHKRRRKQRRYGSGRGLIPGRLSISERPEAVDNRKRFGDWEGDTVEGTKGSGGIASHVERKSRYLVATKLSDKAAETMTIASAKAFRYVPRVMRKTLTVDNGKEFSYFKQLEEKTGFSIYFADSYSAWQRGSNENTNGLIRQYFPKGTNFKDITGLGDVGKLISFDSVNFSWEWGHSLNCE</sequence>
<evidence type="ECO:0000256" key="6">
    <source>
        <dbReference type="SAM" id="MobiDB-lite"/>
    </source>
</evidence>
<dbReference type="Gene3D" id="3.30.420.10">
    <property type="entry name" value="Ribonuclease H-like superfamily/Ribonuclease H"/>
    <property type="match status" value="1"/>
</dbReference>
<dbReference type="PANTHER" id="PTHR10948:SF23">
    <property type="entry name" value="TRANSPOSASE INSI FOR INSERTION SEQUENCE ELEMENT IS30A-RELATED"/>
    <property type="match status" value="1"/>
</dbReference>
<dbReference type="PROSITE" id="PS50994">
    <property type="entry name" value="INTEGRASE"/>
    <property type="match status" value="1"/>
</dbReference>
<dbReference type="NCBIfam" id="NF033563">
    <property type="entry name" value="transpos_IS30"/>
    <property type="match status" value="1"/>
</dbReference>
<dbReference type="PANTHER" id="PTHR10948">
    <property type="entry name" value="TRANSPOSASE"/>
    <property type="match status" value="1"/>
</dbReference>
<dbReference type="InterPro" id="IPR036397">
    <property type="entry name" value="RNaseH_sf"/>
</dbReference>
<feature type="compositionally biased region" description="Basic residues" evidence="6">
    <location>
        <begin position="139"/>
        <end position="152"/>
    </location>
</feature>
<dbReference type="InterPro" id="IPR012337">
    <property type="entry name" value="RNaseH-like_sf"/>
</dbReference>
<dbReference type="AlphaFoldDB" id="A0A8J6TWU8"/>
<dbReference type="GO" id="GO:0015074">
    <property type="term" value="P:DNA integration"/>
    <property type="evidence" value="ECO:0007669"/>
    <property type="project" value="InterPro"/>
</dbReference>
<dbReference type="GO" id="GO:0003677">
    <property type="term" value="F:DNA binding"/>
    <property type="evidence" value="ECO:0007669"/>
    <property type="project" value="UniProtKB-KW"/>
</dbReference>
<dbReference type="InterPro" id="IPR025246">
    <property type="entry name" value="IS30-like_HTH"/>
</dbReference>
<keyword evidence="4" id="KW-0238">DNA-binding</keyword>
<comment type="similarity">
    <text evidence="2">Belongs to the transposase IS30 family.</text>
</comment>
<proteinExistence type="inferred from homology"/>
<comment type="function">
    <text evidence="1">Required for the transposition of the insertion element.</text>
</comment>
<feature type="region of interest" description="Disordered" evidence="6">
    <location>
        <begin position="139"/>
        <end position="160"/>
    </location>
</feature>
<keyword evidence="3" id="KW-0815">Transposition</keyword>
<accession>A0A8J6TWU8</accession>
<evidence type="ECO:0000256" key="1">
    <source>
        <dbReference type="ARBA" id="ARBA00002190"/>
    </source>
</evidence>
<dbReference type="InterPro" id="IPR001598">
    <property type="entry name" value="Transposase_IS30_CS"/>
</dbReference>
<gene>
    <name evidence="8" type="ORF">H8D96_21595</name>
</gene>
<dbReference type="InterPro" id="IPR053392">
    <property type="entry name" value="Transposase_IS30-like"/>
</dbReference>
<name>A0A8J6TWU8_9BACT</name>
<evidence type="ECO:0000256" key="2">
    <source>
        <dbReference type="ARBA" id="ARBA00006363"/>
    </source>
</evidence>